<dbReference type="PANTHER" id="PTHR11439">
    <property type="entry name" value="GAG-POL-RELATED RETROTRANSPOSON"/>
    <property type="match status" value="1"/>
</dbReference>
<evidence type="ECO:0000313" key="1">
    <source>
        <dbReference type="EMBL" id="RDX60801.1"/>
    </source>
</evidence>
<dbReference type="AlphaFoldDB" id="A0A371E433"/>
<proteinExistence type="predicted"/>
<dbReference type="Proteomes" id="UP000257109">
    <property type="component" value="Unassembled WGS sequence"/>
</dbReference>
<accession>A0A371E433</accession>
<reference evidence="1" key="1">
    <citation type="submission" date="2018-05" db="EMBL/GenBank/DDBJ databases">
        <title>Draft genome of Mucuna pruriens seed.</title>
        <authorList>
            <person name="Nnadi N.E."/>
            <person name="Vos R."/>
            <person name="Hasami M.H."/>
            <person name="Devisetty U.K."/>
            <person name="Aguiy J.C."/>
        </authorList>
    </citation>
    <scope>NUCLEOTIDE SEQUENCE [LARGE SCALE GENOMIC DNA]</scope>
    <source>
        <strain evidence="1">JCA_2017</strain>
    </source>
</reference>
<comment type="caution">
    <text evidence="1">The sequence shown here is derived from an EMBL/GenBank/DDBJ whole genome shotgun (WGS) entry which is preliminary data.</text>
</comment>
<organism evidence="1 2">
    <name type="scientific">Mucuna pruriens</name>
    <name type="common">Velvet bean</name>
    <name type="synonym">Dolichos pruriens</name>
    <dbReference type="NCBI Taxonomy" id="157652"/>
    <lineage>
        <taxon>Eukaryota</taxon>
        <taxon>Viridiplantae</taxon>
        <taxon>Streptophyta</taxon>
        <taxon>Embryophyta</taxon>
        <taxon>Tracheophyta</taxon>
        <taxon>Spermatophyta</taxon>
        <taxon>Magnoliopsida</taxon>
        <taxon>eudicotyledons</taxon>
        <taxon>Gunneridae</taxon>
        <taxon>Pentapetalae</taxon>
        <taxon>rosids</taxon>
        <taxon>fabids</taxon>
        <taxon>Fabales</taxon>
        <taxon>Fabaceae</taxon>
        <taxon>Papilionoideae</taxon>
        <taxon>50 kb inversion clade</taxon>
        <taxon>NPAAA clade</taxon>
        <taxon>indigoferoid/millettioid clade</taxon>
        <taxon>Phaseoleae</taxon>
        <taxon>Mucuna</taxon>
    </lineage>
</organism>
<protein>
    <submittedName>
        <fullName evidence="1">Copia protein</fullName>
    </submittedName>
</protein>
<name>A0A371E433_MUCPR</name>
<dbReference type="CDD" id="cd09272">
    <property type="entry name" value="RNase_HI_RT_Ty1"/>
    <property type="match status" value="1"/>
</dbReference>
<dbReference type="STRING" id="157652.A0A371E433"/>
<gene>
    <name evidence="1" type="primary">GIP</name>
    <name evidence="1" type="ORF">CR513_61030</name>
</gene>
<feature type="non-terminal residue" evidence="1">
    <location>
        <position position="117"/>
    </location>
</feature>
<sequence>MKKGAGSLIALRSKKQTTILRSSSQAKYRAIASLTCEVQWLFYLLCDIQIPIPTPTQVYYDNRSAIHIAHNLISYERTKHIEIDCHVVREKIQVDLIHLMSITSFAQLADIFTKGLH</sequence>
<evidence type="ECO:0000313" key="2">
    <source>
        <dbReference type="Proteomes" id="UP000257109"/>
    </source>
</evidence>
<feature type="non-terminal residue" evidence="1">
    <location>
        <position position="1"/>
    </location>
</feature>
<dbReference type="EMBL" id="QJKJ01016569">
    <property type="protein sequence ID" value="RDX60801.1"/>
    <property type="molecule type" value="Genomic_DNA"/>
</dbReference>
<dbReference type="OrthoDB" id="414945at2759"/>
<dbReference type="PANTHER" id="PTHR11439:SF498">
    <property type="entry name" value="DNAK FAMILY PROTEIN"/>
    <property type="match status" value="1"/>
</dbReference>
<keyword evidence="2" id="KW-1185">Reference proteome</keyword>